<accession>A0A645IRC6</accession>
<organism evidence="1">
    <name type="scientific">bioreactor metagenome</name>
    <dbReference type="NCBI Taxonomy" id="1076179"/>
    <lineage>
        <taxon>unclassified sequences</taxon>
        <taxon>metagenomes</taxon>
        <taxon>ecological metagenomes</taxon>
    </lineage>
</organism>
<name>A0A645IRC6_9ZZZZ</name>
<proteinExistence type="predicted"/>
<dbReference type="EMBL" id="VSSQ01113422">
    <property type="protein sequence ID" value="MPN49823.1"/>
    <property type="molecule type" value="Genomic_DNA"/>
</dbReference>
<comment type="caution">
    <text evidence="1">The sequence shown here is derived from an EMBL/GenBank/DDBJ whole genome shotgun (WGS) entry which is preliminary data.</text>
</comment>
<evidence type="ECO:0000313" key="1">
    <source>
        <dbReference type="EMBL" id="MPN49823.1"/>
    </source>
</evidence>
<gene>
    <name evidence="1" type="ORF">SDC9_197445</name>
</gene>
<reference evidence="1" key="1">
    <citation type="submission" date="2019-08" db="EMBL/GenBank/DDBJ databases">
        <authorList>
            <person name="Kucharzyk K."/>
            <person name="Murdoch R.W."/>
            <person name="Higgins S."/>
            <person name="Loffler F."/>
        </authorList>
    </citation>
    <scope>NUCLEOTIDE SEQUENCE</scope>
</reference>
<dbReference type="AlphaFoldDB" id="A0A645IRC6"/>
<protein>
    <submittedName>
        <fullName evidence="1">Uncharacterized protein</fullName>
    </submittedName>
</protein>
<sequence length="151" mass="16917">MGDGRLRAFIIAGKLIGNLIQLFDQRVIQHGIIHQPATHNRMIAFLNLMMFKLLRQQTPGFAGQSHQQHTGGWSVESMGGKNVLTNLVSHRLHHHHFLIPVEPTAVNQPARRFIDCNQPFVLIKNFQHQALSLVNSASSSCNAARRMSHCG</sequence>